<feature type="region of interest" description="Disordered" evidence="1">
    <location>
        <begin position="26"/>
        <end position="201"/>
    </location>
</feature>
<reference evidence="3" key="1">
    <citation type="journal article" date="2021" name="Nat. Commun.">
        <title>Genetic determinants of endophytism in the Arabidopsis root mycobiome.</title>
        <authorList>
            <person name="Mesny F."/>
            <person name="Miyauchi S."/>
            <person name="Thiergart T."/>
            <person name="Pickel B."/>
            <person name="Atanasova L."/>
            <person name="Karlsson M."/>
            <person name="Huettel B."/>
            <person name="Barry K.W."/>
            <person name="Haridas S."/>
            <person name="Chen C."/>
            <person name="Bauer D."/>
            <person name="Andreopoulos W."/>
            <person name="Pangilinan J."/>
            <person name="LaButti K."/>
            <person name="Riley R."/>
            <person name="Lipzen A."/>
            <person name="Clum A."/>
            <person name="Drula E."/>
            <person name="Henrissat B."/>
            <person name="Kohler A."/>
            <person name="Grigoriev I.V."/>
            <person name="Martin F.M."/>
            <person name="Hacquard S."/>
        </authorList>
    </citation>
    <scope>NUCLEOTIDE SEQUENCE</scope>
    <source>
        <strain evidence="3">MPI-SDFR-AT-0073</strain>
    </source>
</reference>
<dbReference type="RefSeq" id="XP_045958473.1">
    <property type="nucleotide sequence ID" value="XM_046102740.1"/>
</dbReference>
<comment type="caution">
    <text evidence="3">The sequence shown here is derived from an EMBL/GenBank/DDBJ whole genome shotgun (WGS) entry which is preliminary data.</text>
</comment>
<feature type="compositionally biased region" description="Low complexity" evidence="1">
    <location>
        <begin position="26"/>
        <end position="46"/>
    </location>
</feature>
<dbReference type="GeneID" id="70131632"/>
<dbReference type="EMBL" id="JAGPXC010000004">
    <property type="protein sequence ID" value="KAH6654203.1"/>
    <property type="molecule type" value="Genomic_DNA"/>
</dbReference>
<sequence length="378" mass="37716">MAGLLNGVLPDVSLGLGLGGGDDNGAGATASPAVDTTSASSTSTATKNGKPTRTSAALPDITADPGLALNPAKGVDDPGDFNLSTTTTQGAGNNGNGGGKDNDDGKTAAPDSTTTTKPGSTTTTKPGATEATTPAKTTATAALETTSTKANAAPQSPTTASTAPPTTQATTIQVTTSASSGLPSTLVTSVRPGLESGTSSDLDVTSILPTSLVADPTSLFLATSTPPLPPLAESSTQSEPTSSFISSSFASSSAVGTSIPASNGLTQASTTETATGMTMAATIGISVAGGVGALALIVTSILVCRRYWRKRREANDEALQNLDAMYEKGKPVDWVELDTGRWNKGLEVFHDATRPAELAGESSLSRAGSVRSQRPRAT</sequence>
<keyword evidence="2" id="KW-0812">Transmembrane</keyword>
<feature type="compositionally biased region" description="Polar residues" evidence="1">
    <location>
        <begin position="362"/>
        <end position="372"/>
    </location>
</feature>
<evidence type="ECO:0000256" key="2">
    <source>
        <dbReference type="SAM" id="Phobius"/>
    </source>
</evidence>
<feature type="region of interest" description="Disordered" evidence="1">
    <location>
        <begin position="358"/>
        <end position="378"/>
    </location>
</feature>
<evidence type="ECO:0000313" key="3">
    <source>
        <dbReference type="EMBL" id="KAH6654203.1"/>
    </source>
</evidence>
<keyword evidence="4" id="KW-1185">Reference proteome</keyword>
<dbReference type="OrthoDB" id="4779708at2759"/>
<feature type="compositionally biased region" description="Low complexity" evidence="1">
    <location>
        <begin position="107"/>
        <end position="180"/>
    </location>
</feature>
<keyword evidence="2" id="KW-0472">Membrane</keyword>
<organism evidence="3 4">
    <name type="scientific">Truncatella angustata</name>
    <dbReference type="NCBI Taxonomy" id="152316"/>
    <lineage>
        <taxon>Eukaryota</taxon>
        <taxon>Fungi</taxon>
        <taxon>Dikarya</taxon>
        <taxon>Ascomycota</taxon>
        <taxon>Pezizomycotina</taxon>
        <taxon>Sordariomycetes</taxon>
        <taxon>Xylariomycetidae</taxon>
        <taxon>Amphisphaeriales</taxon>
        <taxon>Sporocadaceae</taxon>
        <taxon>Truncatella</taxon>
    </lineage>
</organism>
<name>A0A9P8ULB1_9PEZI</name>
<evidence type="ECO:0000313" key="4">
    <source>
        <dbReference type="Proteomes" id="UP000758603"/>
    </source>
</evidence>
<proteinExistence type="predicted"/>
<dbReference type="Proteomes" id="UP000758603">
    <property type="component" value="Unassembled WGS sequence"/>
</dbReference>
<feature type="transmembrane region" description="Helical" evidence="2">
    <location>
        <begin position="279"/>
        <end position="303"/>
    </location>
</feature>
<keyword evidence="2" id="KW-1133">Transmembrane helix</keyword>
<protein>
    <submittedName>
        <fullName evidence="3">Uncharacterized protein</fullName>
    </submittedName>
</protein>
<gene>
    <name evidence="3" type="ORF">BKA67DRAFT_564406</name>
</gene>
<dbReference type="AlphaFoldDB" id="A0A9P8ULB1"/>
<evidence type="ECO:0000256" key="1">
    <source>
        <dbReference type="SAM" id="MobiDB-lite"/>
    </source>
</evidence>
<accession>A0A9P8ULB1</accession>